<accession>A0A841FST0</accession>
<dbReference type="Proteomes" id="UP000548476">
    <property type="component" value="Unassembled WGS sequence"/>
</dbReference>
<reference evidence="1 2" key="1">
    <citation type="submission" date="2020-08" db="EMBL/GenBank/DDBJ databases">
        <title>Genomic Encyclopedia of Type Strains, Phase IV (KMG-IV): sequencing the most valuable type-strain genomes for metagenomic binning, comparative biology and taxonomic classification.</title>
        <authorList>
            <person name="Goeker M."/>
        </authorList>
    </citation>
    <scope>NUCLEOTIDE SEQUENCE [LARGE SCALE GENOMIC DNA]</scope>
    <source>
        <strain evidence="1 2">YIM 65646</strain>
    </source>
</reference>
<gene>
    <name evidence="1" type="ORF">HNR73_007229</name>
</gene>
<keyword evidence="2" id="KW-1185">Reference proteome</keyword>
<name>A0A841FST0_9ACTN</name>
<dbReference type="AlphaFoldDB" id="A0A841FST0"/>
<evidence type="ECO:0000313" key="2">
    <source>
        <dbReference type="Proteomes" id="UP000548476"/>
    </source>
</evidence>
<sequence>MTDLTCPQCLASNVQRTTTAVVADLLCVMAPTIATILEAVLDDFQCGCGMHAHYRCGGCGLVFTTALPAEEISEEATASAAAA</sequence>
<evidence type="ECO:0000313" key="1">
    <source>
        <dbReference type="EMBL" id="MBB6039335.1"/>
    </source>
</evidence>
<organism evidence="1 2">
    <name type="scientific">Phytomonospora endophytica</name>
    <dbReference type="NCBI Taxonomy" id="714109"/>
    <lineage>
        <taxon>Bacteria</taxon>
        <taxon>Bacillati</taxon>
        <taxon>Actinomycetota</taxon>
        <taxon>Actinomycetes</taxon>
        <taxon>Micromonosporales</taxon>
        <taxon>Micromonosporaceae</taxon>
        <taxon>Phytomonospora</taxon>
    </lineage>
</organism>
<dbReference type="RefSeq" id="WP_184792428.1">
    <property type="nucleotide sequence ID" value="NZ_BONT01000077.1"/>
</dbReference>
<proteinExistence type="predicted"/>
<protein>
    <submittedName>
        <fullName evidence="1">Rubredoxin</fullName>
    </submittedName>
</protein>
<dbReference type="EMBL" id="JACHGT010000021">
    <property type="protein sequence ID" value="MBB6039335.1"/>
    <property type="molecule type" value="Genomic_DNA"/>
</dbReference>
<comment type="caution">
    <text evidence="1">The sequence shown here is derived from an EMBL/GenBank/DDBJ whole genome shotgun (WGS) entry which is preliminary data.</text>
</comment>